<keyword evidence="2" id="KW-1185">Reference proteome</keyword>
<accession>A7F4Q2</accession>
<dbReference type="GeneID" id="5482666"/>
<reference evidence="2" key="1">
    <citation type="journal article" date="2011" name="PLoS Genet.">
        <title>Genomic analysis of the necrotrophic fungal pathogens Sclerotinia sclerotiorum and Botrytis cinerea.</title>
        <authorList>
            <person name="Amselem J."/>
            <person name="Cuomo C.A."/>
            <person name="van Kan J.A."/>
            <person name="Viaud M."/>
            <person name="Benito E.P."/>
            <person name="Couloux A."/>
            <person name="Coutinho P.M."/>
            <person name="de Vries R.P."/>
            <person name="Dyer P.S."/>
            <person name="Fillinger S."/>
            <person name="Fournier E."/>
            <person name="Gout L."/>
            <person name="Hahn M."/>
            <person name="Kohn L."/>
            <person name="Lapalu N."/>
            <person name="Plummer K.M."/>
            <person name="Pradier J.M."/>
            <person name="Quevillon E."/>
            <person name="Sharon A."/>
            <person name="Simon A."/>
            <person name="ten Have A."/>
            <person name="Tudzynski B."/>
            <person name="Tudzynski P."/>
            <person name="Wincker P."/>
            <person name="Andrew M."/>
            <person name="Anthouard V."/>
            <person name="Beever R.E."/>
            <person name="Beffa R."/>
            <person name="Benoit I."/>
            <person name="Bouzid O."/>
            <person name="Brault B."/>
            <person name="Chen Z."/>
            <person name="Choquer M."/>
            <person name="Collemare J."/>
            <person name="Cotton P."/>
            <person name="Danchin E.G."/>
            <person name="Da Silva C."/>
            <person name="Gautier A."/>
            <person name="Giraud C."/>
            <person name="Giraud T."/>
            <person name="Gonzalez C."/>
            <person name="Grossetete S."/>
            <person name="Guldener U."/>
            <person name="Henrissat B."/>
            <person name="Howlett B.J."/>
            <person name="Kodira C."/>
            <person name="Kretschmer M."/>
            <person name="Lappartient A."/>
            <person name="Leroch M."/>
            <person name="Levis C."/>
            <person name="Mauceli E."/>
            <person name="Neuveglise C."/>
            <person name="Oeser B."/>
            <person name="Pearson M."/>
            <person name="Poulain J."/>
            <person name="Poussereau N."/>
            <person name="Quesneville H."/>
            <person name="Rascle C."/>
            <person name="Schumacher J."/>
            <person name="Segurens B."/>
            <person name="Sexton A."/>
            <person name="Silva E."/>
            <person name="Sirven C."/>
            <person name="Soanes D.M."/>
            <person name="Talbot N.J."/>
            <person name="Templeton M."/>
            <person name="Yandava C."/>
            <person name="Yarden O."/>
            <person name="Zeng Q."/>
            <person name="Rollins J.A."/>
            <person name="Lebrun M.H."/>
            <person name="Dickman M."/>
        </authorList>
    </citation>
    <scope>NUCLEOTIDE SEQUENCE [LARGE SCALE GENOMIC DNA]</scope>
    <source>
        <strain evidence="2">ATCC 18683 / 1980 / Ss-1</strain>
    </source>
</reference>
<dbReference type="Proteomes" id="UP000001312">
    <property type="component" value="Unassembled WGS sequence"/>
</dbReference>
<proteinExistence type="predicted"/>
<evidence type="ECO:0000313" key="2">
    <source>
        <dbReference type="Proteomes" id="UP000001312"/>
    </source>
</evidence>
<protein>
    <submittedName>
        <fullName evidence="1">Uncharacterized protein</fullName>
    </submittedName>
</protein>
<name>A7F4Q2_SCLS1</name>
<gene>
    <name evidence="1" type="ORF">SS1G_12577</name>
</gene>
<evidence type="ECO:0000313" key="1">
    <source>
        <dbReference type="EMBL" id="EDN97723.1"/>
    </source>
</evidence>
<dbReference type="KEGG" id="ssl:SS1G_12577"/>
<dbReference type="InParanoid" id="A7F4Q2"/>
<dbReference type="RefSeq" id="XP_001586590.1">
    <property type="nucleotide sequence ID" value="XM_001586540.1"/>
</dbReference>
<dbReference type="AlphaFoldDB" id="A7F4Q2"/>
<dbReference type="EMBL" id="CH476641">
    <property type="protein sequence ID" value="EDN97723.1"/>
    <property type="molecule type" value="Genomic_DNA"/>
</dbReference>
<organism evidence="1 2">
    <name type="scientific">Sclerotinia sclerotiorum (strain ATCC 18683 / 1980 / Ss-1)</name>
    <name type="common">White mold</name>
    <name type="synonym">Whetzelinia sclerotiorum</name>
    <dbReference type="NCBI Taxonomy" id="665079"/>
    <lineage>
        <taxon>Eukaryota</taxon>
        <taxon>Fungi</taxon>
        <taxon>Dikarya</taxon>
        <taxon>Ascomycota</taxon>
        <taxon>Pezizomycotina</taxon>
        <taxon>Leotiomycetes</taxon>
        <taxon>Helotiales</taxon>
        <taxon>Sclerotiniaceae</taxon>
        <taxon>Sclerotinia</taxon>
    </lineage>
</organism>
<dbReference type="HOGENOM" id="CLU_2851101_0_0_1"/>
<sequence length="65" mass="7188">MFCDAVVISNRSPKILKSTSDYLNTSVSKDGSHLTLYTDTRNLGQEIQTQQLNLSMPSGIQTSRP</sequence>